<dbReference type="InterPro" id="IPR050791">
    <property type="entry name" value="Aldo-Keto_reductase"/>
</dbReference>
<evidence type="ECO:0000313" key="3">
    <source>
        <dbReference type="EMBL" id="TCO11574.1"/>
    </source>
</evidence>
<evidence type="ECO:0000259" key="2">
    <source>
        <dbReference type="Pfam" id="PF00248"/>
    </source>
</evidence>
<sequence>MTLGQTDLRVSRLGIGAMVWGDMSTAPRWNPARNVYGPTSTAEEQRAALEVSLAAGVNFVDTAAMYGKGASERRVGELTTGEDVVVATKFPFGFFSRASSLPATLEDSLARLQRTRIDLYQVHFPVRWMSIPTLMNLMADAVEAGKIRTVGVSNYSAGQMRTAHAELARRDLALASNQVQYSLLHRAPENDGVLGACRELGITLIAYMPLASGALTGKYSAATRPAGWRRYSGAFRDKNLVNLKRVADLLGEIGGRHERSPSQVALRWLIQQDGVLPIPGAKNATQAAQNAGALTFTLDDEEVEALSQATRANGR</sequence>
<keyword evidence="1" id="KW-0560">Oxidoreductase</keyword>
<evidence type="ECO:0000313" key="4">
    <source>
        <dbReference type="Proteomes" id="UP000295818"/>
    </source>
</evidence>
<dbReference type="EMBL" id="SLWM01000030">
    <property type="protein sequence ID" value="TCO11574.1"/>
    <property type="molecule type" value="Genomic_DNA"/>
</dbReference>
<proteinExistence type="predicted"/>
<organism evidence="3 4">
    <name type="scientific">Kribbella orskensis</name>
    <dbReference type="NCBI Taxonomy" id="2512216"/>
    <lineage>
        <taxon>Bacteria</taxon>
        <taxon>Bacillati</taxon>
        <taxon>Actinomycetota</taxon>
        <taxon>Actinomycetes</taxon>
        <taxon>Propionibacteriales</taxon>
        <taxon>Kribbellaceae</taxon>
        <taxon>Kribbella</taxon>
    </lineage>
</organism>
<gene>
    <name evidence="3" type="ORF">EV644_13016</name>
</gene>
<dbReference type="Gene3D" id="3.20.20.100">
    <property type="entry name" value="NADP-dependent oxidoreductase domain"/>
    <property type="match status" value="1"/>
</dbReference>
<feature type="domain" description="NADP-dependent oxidoreductase" evidence="2">
    <location>
        <begin position="29"/>
        <end position="309"/>
    </location>
</feature>
<dbReference type="SUPFAM" id="SSF51430">
    <property type="entry name" value="NAD(P)-linked oxidoreductase"/>
    <property type="match status" value="1"/>
</dbReference>
<name>A0ABY2B885_9ACTN</name>
<reference evidence="3 4" key="1">
    <citation type="journal article" date="2015" name="Stand. Genomic Sci.">
        <title>Genomic Encyclopedia of Bacterial and Archaeal Type Strains, Phase III: the genomes of soil and plant-associated and newly described type strains.</title>
        <authorList>
            <person name="Whitman W.B."/>
            <person name="Woyke T."/>
            <person name="Klenk H.P."/>
            <person name="Zhou Y."/>
            <person name="Lilburn T.G."/>
            <person name="Beck B.J."/>
            <person name="De Vos P."/>
            <person name="Vandamme P."/>
            <person name="Eisen J.A."/>
            <person name="Garrity G."/>
            <person name="Hugenholtz P."/>
            <person name="Kyrpides N.C."/>
        </authorList>
    </citation>
    <scope>NUCLEOTIDE SEQUENCE [LARGE SCALE GENOMIC DNA]</scope>
    <source>
        <strain evidence="3 4">VKM Ac-2538</strain>
    </source>
</reference>
<dbReference type="InterPro" id="IPR020471">
    <property type="entry name" value="AKR"/>
</dbReference>
<comment type="caution">
    <text evidence="3">The sequence shown here is derived from an EMBL/GenBank/DDBJ whole genome shotgun (WGS) entry which is preliminary data.</text>
</comment>
<dbReference type="PRINTS" id="PR00069">
    <property type="entry name" value="ALDKETRDTASE"/>
</dbReference>
<protein>
    <submittedName>
        <fullName evidence="3">Aryl-alcohol dehydrogenase-like predicted oxidoreductase</fullName>
    </submittedName>
</protein>
<dbReference type="PANTHER" id="PTHR43625:SF88">
    <property type="entry name" value="OS07G0143000 PROTEIN"/>
    <property type="match status" value="1"/>
</dbReference>
<dbReference type="CDD" id="cd19093">
    <property type="entry name" value="AKR_AtPLR-like"/>
    <property type="match status" value="1"/>
</dbReference>
<dbReference type="InterPro" id="IPR023210">
    <property type="entry name" value="NADP_OxRdtase_dom"/>
</dbReference>
<dbReference type="Pfam" id="PF00248">
    <property type="entry name" value="Aldo_ket_red"/>
    <property type="match status" value="1"/>
</dbReference>
<keyword evidence="4" id="KW-1185">Reference proteome</keyword>
<dbReference type="PANTHER" id="PTHR43625">
    <property type="entry name" value="AFLATOXIN B1 ALDEHYDE REDUCTASE"/>
    <property type="match status" value="1"/>
</dbReference>
<evidence type="ECO:0000256" key="1">
    <source>
        <dbReference type="ARBA" id="ARBA00023002"/>
    </source>
</evidence>
<dbReference type="InterPro" id="IPR036812">
    <property type="entry name" value="NAD(P)_OxRdtase_dom_sf"/>
</dbReference>
<accession>A0ABY2B885</accession>
<dbReference type="Proteomes" id="UP000295818">
    <property type="component" value="Unassembled WGS sequence"/>
</dbReference>